<protein>
    <submittedName>
        <fullName evidence="13">M48 family metallopeptidase</fullName>
    </submittedName>
</protein>
<comment type="cofactor">
    <cofactor evidence="10">
        <name>Zn(2+)</name>
        <dbReference type="ChEBI" id="CHEBI:29105"/>
    </cofactor>
    <text evidence="10">Binds 1 zinc ion per subunit.</text>
</comment>
<organism evidence="13 14">
    <name type="scientific">Brevundimonas goettingensis</name>
    <dbReference type="NCBI Taxonomy" id="2774190"/>
    <lineage>
        <taxon>Bacteria</taxon>
        <taxon>Pseudomonadati</taxon>
        <taxon>Pseudomonadota</taxon>
        <taxon>Alphaproteobacteria</taxon>
        <taxon>Caulobacterales</taxon>
        <taxon>Caulobacteraceae</taxon>
        <taxon>Brevundimonas</taxon>
    </lineage>
</organism>
<evidence type="ECO:0000256" key="2">
    <source>
        <dbReference type="ARBA" id="ARBA00022670"/>
    </source>
</evidence>
<gene>
    <name evidence="13" type="ORF">IFJ75_05795</name>
</gene>
<dbReference type="RefSeq" id="WP_207931676.1">
    <property type="nucleotide sequence ID" value="NZ_CP062222.1"/>
</dbReference>
<keyword evidence="8 10" id="KW-0482">Metalloprotease</keyword>
<name>A0A975GX09_9CAUL</name>
<feature type="transmembrane region" description="Helical" evidence="11">
    <location>
        <begin position="20"/>
        <end position="45"/>
    </location>
</feature>
<evidence type="ECO:0000313" key="13">
    <source>
        <dbReference type="EMBL" id="QTC92394.1"/>
    </source>
</evidence>
<evidence type="ECO:0000256" key="9">
    <source>
        <dbReference type="ARBA" id="ARBA00023136"/>
    </source>
</evidence>
<feature type="transmembrane region" description="Helical" evidence="11">
    <location>
        <begin position="57"/>
        <end position="84"/>
    </location>
</feature>
<dbReference type="PANTHER" id="PTHR43221">
    <property type="entry name" value="PROTEASE HTPX"/>
    <property type="match status" value="1"/>
</dbReference>
<sequence>MGGAVGLQTHIWANNTRSVILLAMFPVLLVGLIFGVQLIAMGLGLLPNSGRGLGDDLAYAVSMLGATIPLAIVVAGVWFVIAWFGNQAIIDAMTGATKVERRDMPELYNLLENLAISRGLKTPTLRIIETDAMNAYASGLHEGQYSVTVTRGLLNVLDRDEVEAVLAHELTHVINKDVRTMVVASIFAGIISVVAQLVLRSMFYVRGGSRRDNRNAGPLILIGLVIAAVGYGLAIVIRLMLSRTREYVADAGSVDLTRNPDAMISALRKIEGHSTVKAPDEVQGMFLDNQPDKEGIDSLFATHPSIEKRIAALVKYAGGRDLPPPDYGAAVPATRYGTSVPIS</sequence>
<proteinExistence type="inferred from homology"/>
<keyword evidence="14" id="KW-1185">Reference proteome</keyword>
<keyword evidence="3 11" id="KW-0812">Transmembrane</keyword>
<evidence type="ECO:0000256" key="4">
    <source>
        <dbReference type="ARBA" id="ARBA00022723"/>
    </source>
</evidence>
<keyword evidence="5 10" id="KW-0378">Hydrolase</keyword>
<dbReference type="EMBL" id="CP062222">
    <property type="protein sequence ID" value="QTC92394.1"/>
    <property type="molecule type" value="Genomic_DNA"/>
</dbReference>
<dbReference type="AlphaFoldDB" id="A0A975GX09"/>
<dbReference type="Proteomes" id="UP000663918">
    <property type="component" value="Chromosome"/>
</dbReference>
<keyword evidence="6 10" id="KW-0862">Zinc</keyword>
<dbReference type="GO" id="GO:0046872">
    <property type="term" value="F:metal ion binding"/>
    <property type="evidence" value="ECO:0007669"/>
    <property type="project" value="UniProtKB-KW"/>
</dbReference>
<keyword evidence="2 10" id="KW-0645">Protease</keyword>
<comment type="similarity">
    <text evidence="10">Belongs to the peptidase M48 family.</text>
</comment>
<reference evidence="13" key="1">
    <citation type="submission" date="2020-09" db="EMBL/GenBank/DDBJ databases">
        <title>Brevundimonas sp. LVF2 isolated from a puddle in Goettingen, Germany.</title>
        <authorList>
            <person name="Friedrich I."/>
            <person name="Klassen A."/>
            <person name="Hannes N."/>
            <person name="Schneider D."/>
            <person name="Hertel R."/>
            <person name="Daniel R."/>
        </authorList>
    </citation>
    <scope>NUCLEOTIDE SEQUENCE</scope>
    <source>
        <strain evidence="13">LVF2</strain>
    </source>
</reference>
<evidence type="ECO:0000259" key="12">
    <source>
        <dbReference type="Pfam" id="PF01435"/>
    </source>
</evidence>
<feature type="transmembrane region" description="Helical" evidence="11">
    <location>
        <begin position="180"/>
        <end position="199"/>
    </location>
</feature>
<dbReference type="KEGG" id="bgoe:IFJ75_05795"/>
<dbReference type="InterPro" id="IPR050083">
    <property type="entry name" value="HtpX_protease"/>
</dbReference>
<feature type="transmembrane region" description="Helical" evidence="11">
    <location>
        <begin position="219"/>
        <end position="241"/>
    </location>
</feature>
<dbReference type="Gene3D" id="3.30.2010.10">
    <property type="entry name" value="Metalloproteases ('zincins'), catalytic domain"/>
    <property type="match status" value="1"/>
</dbReference>
<evidence type="ECO:0000256" key="8">
    <source>
        <dbReference type="ARBA" id="ARBA00023049"/>
    </source>
</evidence>
<evidence type="ECO:0000313" key="14">
    <source>
        <dbReference type="Proteomes" id="UP000663918"/>
    </source>
</evidence>
<dbReference type="InterPro" id="IPR001915">
    <property type="entry name" value="Peptidase_M48"/>
</dbReference>
<evidence type="ECO:0000256" key="7">
    <source>
        <dbReference type="ARBA" id="ARBA00022989"/>
    </source>
</evidence>
<evidence type="ECO:0000256" key="11">
    <source>
        <dbReference type="SAM" id="Phobius"/>
    </source>
</evidence>
<dbReference type="Pfam" id="PF01435">
    <property type="entry name" value="Peptidase_M48"/>
    <property type="match status" value="1"/>
</dbReference>
<keyword evidence="7 11" id="KW-1133">Transmembrane helix</keyword>
<dbReference type="GO" id="GO:0006508">
    <property type="term" value="P:proteolysis"/>
    <property type="evidence" value="ECO:0007669"/>
    <property type="project" value="UniProtKB-KW"/>
</dbReference>
<dbReference type="PANTHER" id="PTHR43221:SF2">
    <property type="entry name" value="PROTEASE HTPX HOMOLOG"/>
    <property type="match status" value="1"/>
</dbReference>
<feature type="domain" description="Peptidase M48" evidence="12">
    <location>
        <begin position="105"/>
        <end position="315"/>
    </location>
</feature>
<dbReference type="GO" id="GO:0004222">
    <property type="term" value="F:metalloendopeptidase activity"/>
    <property type="evidence" value="ECO:0007669"/>
    <property type="project" value="InterPro"/>
</dbReference>
<evidence type="ECO:0000256" key="10">
    <source>
        <dbReference type="RuleBase" id="RU003983"/>
    </source>
</evidence>
<keyword evidence="4" id="KW-0479">Metal-binding</keyword>
<evidence type="ECO:0000256" key="3">
    <source>
        <dbReference type="ARBA" id="ARBA00022692"/>
    </source>
</evidence>
<dbReference type="CDD" id="cd07340">
    <property type="entry name" value="M48B_Htpx_like"/>
    <property type="match status" value="1"/>
</dbReference>
<evidence type="ECO:0000256" key="1">
    <source>
        <dbReference type="ARBA" id="ARBA00022475"/>
    </source>
</evidence>
<evidence type="ECO:0000256" key="6">
    <source>
        <dbReference type="ARBA" id="ARBA00022833"/>
    </source>
</evidence>
<accession>A0A975GX09</accession>
<keyword evidence="1" id="KW-1003">Cell membrane</keyword>
<evidence type="ECO:0000256" key="5">
    <source>
        <dbReference type="ARBA" id="ARBA00022801"/>
    </source>
</evidence>
<keyword evidence="9 11" id="KW-0472">Membrane</keyword>